<dbReference type="GO" id="GO:0019628">
    <property type="term" value="P:urate catabolic process"/>
    <property type="evidence" value="ECO:0007669"/>
    <property type="project" value="UniProtKB-UniPathway"/>
</dbReference>
<organism evidence="8 9">
    <name type="scientific">Albimonas donghaensis</name>
    <dbReference type="NCBI Taxonomy" id="356660"/>
    <lineage>
        <taxon>Bacteria</taxon>
        <taxon>Pseudomonadati</taxon>
        <taxon>Pseudomonadota</taxon>
        <taxon>Alphaproteobacteria</taxon>
        <taxon>Rhodobacterales</taxon>
        <taxon>Paracoccaceae</taxon>
        <taxon>Albimonas</taxon>
    </lineage>
</organism>
<dbReference type="AlphaFoldDB" id="A0A1H2RI48"/>
<dbReference type="InterPro" id="IPR017580">
    <property type="entry name" value="OHCU_decarboxylase-1"/>
</dbReference>
<evidence type="ECO:0000256" key="5">
    <source>
        <dbReference type="ARBA" id="ARBA00022793"/>
    </source>
</evidence>
<evidence type="ECO:0000256" key="1">
    <source>
        <dbReference type="ARBA" id="ARBA00001163"/>
    </source>
</evidence>
<proteinExistence type="predicted"/>
<dbReference type="SUPFAM" id="SSF158694">
    <property type="entry name" value="UraD-Like"/>
    <property type="match status" value="1"/>
</dbReference>
<protein>
    <recommendedName>
        <fullName evidence="3">2-oxo-4-hydroxy-4-carboxy-5-ureidoimidazoline decarboxylase</fullName>
        <ecNumber evidence="3">4.1.1.97</ecNumber>
    </recommendedName>
</protein>
<keyword evidence="9" id="KW-1185">Reference proteome</keyword>
<evidence type="ECO:0000313" key="8">
    <source>
        <dbReference type="EMBL" id="SDW18850.1"/>
    </source>
</evidence>
<reference evidence="8 9" key="1">
    <citation type="submission" date="2016-10" db="EMBL/GenBank/DDBJ databases">
        <authorList>
            <person name="de Groot N.N."/>
        </authorList>
    </citation>
    <scope>NUCLEOTIDE SEQUENCE [LARGE SCALE GENOMIC DNA]</scope>
    <source>
        <strain evidence="8 9">DSM 17890</strain>
    </source>
</reference>
<keyword evidence="5" id="KW-0210">Decarboxylase</keyword>
<dbReference type="OrthoDB" id="9800909at2"/>
<comment type="catalytic activity">
    <reaction evidence="1">
        <text>5-hydroxy-2-oxo-4-ureido-2,5-dihydro-1H-imidazole-5-carboxylate + H(+) = (S)-allantoin + CO2</text>
        <dbReference type="Rhea" id="RHEA:26301"/>
        <dbReference type="ChEBI" id="CHEBI:15378"/>
        <dbReference type="ChEBI" id="CHEBI:15678"/>
        <dbReference type="ChEBI" id="CHEBI:16526"/>
        <dbReference type="ChEBI" id="CHEBI:58639"/>
        <dbReference type="EC" id="4.1.1.97"/>
    </reaction>
</comment>
<dbReference type="STRING" id="356660.SAMN05444336_101362"/>
<gene>
    <name evidence="8" type="ORF">SAMN05444336_101362</name>
</gene>
<sequence>MSAAPSSPAPTALSRAAFVDRFGGVYEHSPWVAENAFDAGMGADAATPAGLSAALHAQVMAGGRDRQLALLRAHPDLAGKLALAGGLTADSTAEQAGAGLDQCTAEELDAFQSLNDRYKAKFGFPYILAVRGRHRTEILADFRARVENAPEAEFAEALEQVRRIALLRIEALADAGTAG</sequence>
<evidence type="ECO:0000313" key="9">
    <source>
        <dbReference type="Proteomes" id="UP000199118"/>
    </source>
</evidence>
<keyword evidence="4" id="KW-0659">Purine metabolism</keyword>
<comment type="pathway">
    <text evidence="2">Purine metabolism; urate degradation; (S)-allantoin from urate: step 3/3.</text>
</comment>
<dbReference type="GO" id="GO:0000255">
    <property type="term" value="P:allantoin metabolic process"/>
    <property type="evidence" value="ECO:0007669"/>
    <property type="project" value="InterPro"/>
</dbReference>
<dbReference type="UniPathway" id="UPA00394">
    <property type="reaction ID" value="UER00652"/>
</dbReference>
<dbReference type="RefSeq" id="WP_092679418.1">
    <property type="nucleotide sequence ID" value="NZ_FNMZ01000001.1"/>
</dbReference>
<evidence type="ECO:0000256" key="3">
    <source>
        <dbReference type="ARBA" id="ARBA00012257"/>
    </source>
</evidence>
<dbReference type="NCBIfam" id="TIGR03164">
    <property type="entry name" value="UHCUDC"/>
    <property type="match status" value="1"/>
</dbReference>
<name>A0A1H2RI48_9RHOB</name>
<dbReference type="EC" id="4.1.1.97" evidence="3"/>
<dbReference type="Proteomes" id="UP000199118">
    <property type="component" value="Unassembled WGS sequence"/>
</dbReference>
<accession>A0A1H2RI48</accession>
<dbReference type="InterPro" id="IPR036778">
    <property type="entry name" value="OHCU_decarboxylase_sf"/>
</dbReference>
<dbReference type="Pfam" id="PF09349">
    <property type="entry name" value="OHCU_decarbox"/>
    <property type="match status" value="1"/>
</dbReference>
<keyword evidence="6" id="KW-0456">Lyase</keyword>
<evidence type="ECO:0000256" key="6">
    <source>
        <dbReference type="ARBA" id="ARBA00023239"/>
    </source>
</evidence>
<dbReference type="Gene3D" id="1.10.3330.10">
    <property type="entry name" value="Oxo-4-hydroxy-4-carboxy-5-ureidoimidazoline decarboxylase"/>
    <property type="match status" value="1"/>
</dbReference>
<evidence type="ECO:0000259" key="7">
    <source>
        <dbReference type="Pfam" id="PF09349"/>
    </source>
</evidence>
<dbReference type="EMBL" id="FNMZ01000001">
    <property type="protein sequence ID" value="SDW18850.1"/>
    <property type="molecule type" value="Genomic_DNA"/>
</dbReference>
<dbReference type="PANTHER" id="PTHR43466:SF1">
    <property type="entry name" value="2-OXO-4-HYDROXY-4-CARBOXY-5-UREIDOIMIDAZOLINE DECARBOXYLASE-RELATED"/>
    <property type="match status" value="1"/>
</dbReference>
<evidence type="ECO:0000256" key="4">
    <source>
        <dbReference type="ARBA" id="ARBA00022631"/>
    </source>
</evidence>
<evidence type="ECO:0000256" key="2">
    <source>
        <dbReference type="ARBA" id="ARBA00004754"/>
    </source>
</evidence>
<feature type="domain" description="Oxo-4-hydroxy-4-carboxy-5-ureidoimidazoline decarboxylase" evidence="7">
    <location>
        <begin position="12"/>
        <end position="170"/>
    </location>
</feature>
<dbReference type="InterPro" id="IPR018020">
    <property type="entry name" value="OHCU_decarboxylase"/>
</dbReference>
<dbReference type="GO" id="GO:0006144">
    <property type="term" value="P:purine nucleobase metabolic process"/>
    <property type="evidence" value="ECO:0007669"/>
    <property type="project" value="UniProtKB-KW"/>
</dbReference>
<dbReference type="GO" id="GO:0051997">
    <property type="term" value="F:2-oxo-4-hydroxy-4-carboxy-5-ureidoimidazoline decarboxylase activity"/>
    <property type="evidence" value="ECO:0007669"/>
    <property type="project" value="UniProtKB-EC"/>
</dbReference>
<dbReference type="PANTHER" id="PTHR43466">
    <property type="entry name" value="2-OXO-4-HYDROXY-4-CARBOXY-5-UREIDOIMIDAZOLINE DECARBOXYLASE-RELATED"/>
    <property type="match status" value="1"/>
</dbReference>